<dbReference type="InterPro" id="IPR017853">
    <property type="entry name" value="GH"/>
</dbReference>
<dbReference type="GO" id="GO:0030980">
    <property type="term" value="P:alpha-glucan catabolic process"/>
    <property type="evidence" value="ECO:0007669"/>
    <property type="project" value="TreeGrafter"/>
</dbReference>
<dbReference type="Gene3D" id="1.10.150.200">
    <property type="entry name" value="Maltooligosyl trehalose synthase, domain 3"/>
    <property type="match status" value="1"/>
</dbReference>
<dbReference type="OrthoDB" id="9761577at2"/>
<dbReference type="InterPro" id="IPR006047">
    <property type="entry name" value="GH13_cat_dom"/>
</dbReference>
<dbReference type="PANTHER" id="PTHR10357">
    <property type="entry name" value="ALPHA-AMYLASE FAMILY MEMBER"/>
    <property type="match status" value="1"/>
</dbReference>
<dbReference type="SMART" id="SM00642">
    <property type="entry name" value="Aamy"/>
    <property type="match status" value="1"/>
</dbReference>
<dbReference type="EMBL" id="QZEZ01000011">
    <property type="protein sequence ID" value="RJK92933.1"/>
    <property type="molecule type" value="Genomic_DNA"/>
</dbReference>
<dbReference type="PANTHER" id="PTHR10357:SF216">
    <property type="entry name" value="MALTOOLIGOSYL TREHALOSE SYNTHASE-RELATED"/>
    <property type="match status" value="1"/>
</dbReference>
<keyword evidence="3" id="KW-1185">Reference proteome</keyword>
<dbReference type="Proteomes" id="UP000265614">
    <property type="component" value="Unassembled WGS sequence"/>
</dbReference>
<evidence type="ECO:0000313" key="3">
    <source>
        <dbReference type="Proteomes" id="UP000265614"/>
    </source>
</evidence>
<dbReference type="Gene3D" id="1.10.10.470">
    <property type="entry name" value="Maltooligosyl trehalose synthase, domain 4"/>
    <property type="match status" value="1"/>
</dbReference>
<dbReference type="NCBIfam" id="TIGR02401">
    <property type="entry name" value="trehalose_TreY"/>
    <property type="match status" value="1"/>
</dbReference>
<dbReference type="Pfam" id="PF00128">
    <property type="entry name" value="Alpha-amylase"/>
    <property type="match status" value="1"/>
</dbReference>
<dbReference type="AlphaFoldDB" id="A0A3A3YQM3"/>
<dbReference type="InterPro" id="IPR013797">
    <property type="entry name" value="Maltooligo_trehalose_synth_4"/>
</dbReference>
<sequence>MSTEAPRGTYRLQLREEFGFDDLAGQADYLRDLGASHAYLSPVLQATPGSTHGYDVVDHGRLSDDLGGMAAFERLRSRLEEVGLGAVADVVPNHVAVPTPVSLNAPLWSVLREGPESPYARWFDVDWAAQGGDILMPVLGKRIGECLADGEIQLDTSGDEPLVRYYDHVYPVRPGTEHLPLPALLERQYYRLAFWRVADEELNYRRFFDVDTLAGVRMEDPEVFRETHALLARLVREGQLDGLRIDHPDGMADPGGYLRMLAEATDGTWVVVEKILEGDEQLPQDWACAGTTGYDAMLRVCGLFVDPDGEAPLTALYTQLTGEPADFGVVVEQSKRDVVEHGLYAEVARLVELAAQVCHDDIEVRDHTRRGLREALVELLVAFPVYRAYVTPGEEAPPESVRLVEDAAEVARTRLPEERHATLALVRDLVLGRPVGDGRRERRRDEIVVRFQQTCGPVMAKGVEDTAFYRWFRLAGLNEVGGDPAHFGVPVEQFHAWTAASHARWPEAMTTLSTHDTKRSEDVRARLAVLSQVPQRWGEAVTAWRALTAAVRPAELDANTEYLLWQTLVGAWPIAADRLTAYLEKATREAKRHTTWTTPDAAYDAAVKGFAEAVLASPEVRASVEAFVAEVEPHVRAVVLGQKLVQLAMPGAPDVYQGTELVDLSLVDPDNRRPVDYALRRGLLARLDAGEAPEGLDMEKLLVVSRALRLRREHPAWFGAGSTYEPVATSSSHAVAFARSGSVVAVATRLPAAVEREGGWGGATVSLPPGTWTDVLGGADGGVAYEGGEVPLARLLATLPVALLVRS</sequence>
<comment type="caution">
    <text evidence="2">The sequence shown here is derived from an EMBL/GenBank/DDBJ whole genome shotgun (WGS) entry which is preliminary data.</text>
</comment>
<feature type="domain" description="Glycosyl hydrolase family 13 catalytic" evidence="1">
    <location>
        <begin position="19"/>
        <end position="414"/>
    </location>
</feature>
<gene>
    <name evidence="2" type="primary">treY</name>
    <name evidence="2" type="ORF">D5H78_17595</name>
</gene>
<proteinExistence type="predicted"/>
<name>A0A3A3YQM3_9ACTN</name>
<reference evidence="2 3" key="1">
    <citation type="submission" date="2018-09" db="EMBL/GenBank/DDBJ databases">
        <title>YIM 75000 draft genome.</title>
        <authorList>
            <person name="Tang S."/>
            <person name="Feng Y."/>
        </authorList>
    </citation>
    <scope>NUCLEOTIDE SEQUENCE [LARGE SCALE GENOMIC DNA]</scope>
    <source>
        <strain evidence="2 3">YIM 75000</strain>
    </source>
</reference>
<accession>A0A3A3YQM3</accession>
<protein>
    <submittedName>
        <fullName evidence="2">Malto-oligosyltrehalose synthase</fullName>
    </submittedName>
</protein>
<dbReference type="Gene3D" id="3.30.1590.10">
    <property type="entry name" value="Maltooligosyl trehalose synthase, domain 2"/>
    <property type="match status" value="1"/>
</dbReference>
<dbReference type="CDD" id="cd11336">
    <property type="entry name" value="AmyAc_MTSase"/>
    <property type="match status" value="1"/>
</dbReference>
<dbReference type="GO" id="GO:0005992">
    <property type="term" value="P:trehalose biosynthetic process"/>
    <property type="evidence" value="ECO:0007669"/>
    <property type="project" value="TreeGrafter"/>
</dbReference>
<dbReference type="InterPro" id="IPR012767">
    <property type="entry name" value="Trehalose_TreY"/>
</dbReference>
<dbReference type="RefSeq" id="WP_119951819.1">
    <property type="nucleotide sequence ID" value="NZ_QZEZ01000011.1"/>
</dbReference>
<evidence type="ECO:0000313" key="2">
    <source>
        <dbReference type="EMBL" id="RJK92933.1"/>
    </source>
</evidence>
<dbReference type="GO" id="GO:0047470">
    <property type="term" value="F:(1,4)-alpha-D-glucan 1-alpha-D-glucosylmutase activity"/>
    <property type="evidence" value="ECO:0007669"/>
    <property type="project" value="TreeGrafter"/>
</dbReference>
<evidence type="ECO:0000259" key="1">
    <source>
        <dbReference type="SMART" id="SM00642"/>
    </source>
</evidence>
<dbReference type="SUPFAM" id="SSF51445">
    <property type="entry name" value="(Trans)glycosidases"/>
    <property type="match status" value="1"/>
</dbReference>
<dbReference type="Gene3D" id="3.20.20.80">
    <property type="entry name" value="Glycosidases"/>
    <property type="match status" value="1"/>
</dbReference>
<organism evidence="2 3">
    <name type="scientific">Vallicoccus soli</name>
    <dbReference type="NCBI Taxonomy" id="2339232"/>
    <lineage>
        <taxon>Bacteria</taxon>
        <taxon>Bacillati</taxon>
        <taxon>Actinomycetota</taxon>
        <taxon>Actinomycetes</taxon>
        <taxon>Motilibacterales</taxon>
        <taxon>Vallicoccaceae</taxon>
        <taxon>Vallicoccus</taxon>
    </lineage>
</organism>